<dbReference type="Pfam" id="PF01410">
    <property type="entry name" value="COLFI"/>
    <property type="match status" value="1"/>
</dbReference>
<dbReference type="PANTHER" id="PTHR16146:SF46">
    <property type="entry name" value="INTELECTIN-1A-RELATED"/>
    <property type="match status" value="1"/>
</dbReference>
<keyword evidence="4 5" id="KW-1015">Disulfide bond</keyword>
<comment type="subcellular location">
    <subcellularLocation>
        <location evidence="1">Secreted</location>
    </subcellularLocation>
</comment>
<proteinExistence type="predicted"/>
<evidence type="ECO:0000256" key="4">
    <source>
        <dbReference type="ARBA" id="ARBA00023157"/>
    </source>
</evidence>
<organism evidence="8 9">
    <name type="scientific">Porites lobata</name>
    <dbReference type="NCBI Taxonomy" id="104759"/>
    <lineage>
        <taxon>Eukaryota</taxon>
        <taxon>Metazoa</taxon>
        <taxon>Cnidaria</taxon>
        <taxon>Anthozoa</taxon>
        <taxon>Hexacorallia</taxon>
        <taxon>Scleractinia</taxon>
        <taxon>Fungiina</taxon>
        <taxon>Poritidae</taxon>
        <taxon>Porites</taxon>
    </lineage>
</organism>
<dbReference type="Proteomes" id="UP001159405">
    <property type="component" value="Unassembled WGS sequence"/>
</dbReference>
<dbReference type="EMBL" id="CALNXK010000083">
    <property type="protein sequence ID" value="CAH3148315.1"/>
    <property type="molecule type" value="Genomic_DNA"/>
</dbReference>
<evidence type="ECO:0000313" key="8">
    <source>
        <dbReference type="EMBL" id="CAH3148315.1"/>
    </source>
</evidence>
<dbReference type="PROSITE" id="PS51406">
    <property type="entry name" value="FIBRINOGEN_C_2"/>
    <property type="match status" value="1"/>
</dbReference>
<dbReference type="Gene3D" id="2.60.120.1000">
    <property type="match status" value="1"/>
</dbReference>
<dbReference type="PANTHER" id="PTHR16146">
    <property type="entry name" value="INTELECTIN"/>
    <property type="match status" value="1"/>
</dbReference>
<feature type="domain" description="EGF-like" evidence="6">
    <location>
        <begin position="142"/>
        <end position="180"/>
    </location>
</feature>
<dbReference type="InterPro" id="IPR000742">
    <property type="entry name" value="EGF"/>
</dbReference>
<dbReference type="PROSITE" id="PS50026">
    <property type="entry name" value="EGF_3"/>
    <property type="match status" value="1"/>
</dbReference>
<dbReference type="InterPro" id="IPR036056">
    <property type="entry name" value="Fibrinogen-like_C"/>
</dbReference>
<dbReference type="SUPFAM" id="SSF57196">
    <property type="entry name" value="EGF/Laminin"/>
    <property type="match status" value="1"/>
</dbReference>
<evidence type="ECO:0000256" key="3">
    <source>
        <dbReference type="ARBA" id="ARBA00023119"/>
    </source>
</evidence>
<protein>
    <recommendedName>
        <fullName evidence="10">Fibrinogen C-terminal domain-containing protein</fullName>
    </recommendedName>
</protein>
<keyword evidence="3" id="KW-0176">Collagen</keyword>
<comment type="caution">
    <text evidence="5">Lacks conserved residue(s) required for the propagation of feature annotation.</text>
</comment>
<name>A0ABN8PTA7_9CNID</name>
<evidence type="ECO:0000313" key="9">
    <source>
        <dbReference type="Proteomes" id="UP001159405"/>
    </source>
</evidence>
<feature type="domain" description="Fibrinogen C-terminal" evidence="7">
    <location>
        <begin position="197"/>
        <end position="249"/>
    </location>
</feature>
<evidence type="ECO:0000256" key="1">
    <source>
        <dbReference type="ARBA" id="ARBA00004613"/>
    </source>
</evidence>
<dbReference type="NCBIfam" id="NF040941">
    <property type="entry name" value="GGGWT_bact"/>
    <property type="match status" value="1"/>
</dbReference>
<gene>
    <name evidence="8" type="ORF">PLOB_00046545</name>
</gene>
<keyword evidence="2" id="KW-0964">Secreted</keyword>
<dbReference type="SUPFAM" id="SSF56496">
    <property type="entry name" value="Fibrinogen C-terminal domain-like"/>
    <property type="match status" value="1"/>
</dbReference>
<evidence type="ECO:0000259" key="7">
    <source>
        <dbReference type="PROSITE" id="PS51406"/>
    </source>
</evidence>
<evidence type="ECO:0000256" key="2">
    <source>
        <dbReference type="ARBA" id="ARBA00022525"/>
    </source>
</evidence>
<evidence type="ECO:0000259" key="6">
    <source>
        <dbReference type="PROSITE" id="PS50026"/>
    </source>
</evidence>
<dbReference type="Gene3D" id="2.10.25.10">
    <property type="entry name" value="Laminin"/>
    <property type="match status" value="1"/>
</dbReference>
<dbReference type="PROSITE" id="PS00022">
    <property type="entry name" value="EGF_1"/>
    <property type="match status" value="1"/>
</dbReference>
<sequence>MLSHENCSNENFTWHPILKMFVILTRADSCVFWFFVIMIFRVKCEIVDGSKSLKRSKNGLAYANFAALKSSYLNITPLVTVKVTGVGECGKLCVDHSSCFSANVAAYFLHKEGGILCELLRSDKYNNSHKFVVSSMFNHLSIKTPCFNDPCLNNSTCVARYEDDYYYCACASGVRGKNCFSCEIRSHANCLHCVYNLYMYFSATDCSDIISQGHSTGDGMYWIVPDGGSHSNAFLAYCDMTSYNGGWTTCYTTDEYAKPRTEVEYNALFPYGTDGYRTNCNDIEFTEIIFIDHQTGNKAFFKRRNQVPTKAASNYGTFADRLGLWNGVGANNTYPYQLLICDHAFYSGFFLSGYTDCYKKCNWWCGDTFSMYFRTASTDTRYKGVAFHVNGHSPNSVSNRLISIGLR</sequence>
<feature type="disulfide bond" evidence="5">
    <location>
        <begin position="170"/>
        <end position="179"/>
    </location>
</feature>
<comment type="caution">
    <text evidence="8">The sequence shown here is derived from an EMBL/GenBank/DDBJ whole genome shotgun (WGS) entry which is preliminary data.</text>
</comment>
<accession>A0ABN8PTA7</accession>
<evidence type="ECO:0000256" key="5">
    <source>
        <dbReference type="PROSITE-ProRule" id="PRU00076"/>
    </source>
</evidence>
<dbReference type="InterPro" id="IPR000885">
    <property type="entry name" value="Fib_collagen_C"/>
</dbReference>
<keyword evidence="9" id="KW-1185">Reference proteome</keyword>
<evidence type="ECO:0008006" key="10">
    <source>
        <dbReference type="Google" id="ProtNLM"/>
    </source>
</evidence>
<keyword evidence="5" id="KW-0245">EGF-like domain</keyword>
<reference evidence="8 9" key="1">
    <citation type="submission" date="2022-05" db="EMBL/GenBank/DDBJ databases">
        <authorList>
            <consortium name="Genoscope - CEA"/>
            <person name="William W."/>
        </authorList>
    </citation>
    <scope>NUCLEOTIDE SEQUENCE [LARGE SCALE GENOMIC DNA]</scope>
</reference>
<dbReference type="InterPro" id="IPR002181">
    <property type="entry name" value="Fibrinogen_a/b/g_C_dom"/>
</dbReference>
<feature type="disulfide bond" evidence="5">
    <location>
        <begin position="151"/>
        <end position="168"/>
    </location>
</feature>